<dbReference type="EMBL" id="CM035441">
    <property type="protein sequence ID" value="KAH7281473.1"/>
    <property type="molecule type" value="Genomic_DNA"/>
</dbReference>
<reference evidence="1" key="1">
    <citation type="submission" date="2021-08" db="EMBL/GenBank/DDBJ databases">
        <title>WGS assembly of Ceratopteris richardii.</title>
        <authorList>
            <person name="Marchant D.B."/>
            <person name="Chen G."/>
            <person name="Jenkins J."/>
            <person name="Shu S."/>
            <person name="Leebens-Mack J."/>
            <person name="Grimwood J."/>
            <person name="Schmutz J."/>
            <person name="Soltis P."/>
            <person name="Soltis D."/>
            <person name="Chen Z.-H."/>
        </authorList>
    </citation>
    <scope>NUCLEOTIDE SEQUENCE</scope>
    <source>
        <strain evidence="1">Whitten #5841</strain>
        <tissue evidence="1">Leaf</tissue>
    </source>
</reference>
<dbReference type="Proteomes" id="UP000825935">
    <property type="component" value="Chromosome 36"/>
</dbReference>
<sequence length="180" mass="20092">MPTPFNDSILMFPSATMPNDRFFPHVVTTTTPWLTSSVILWCSISSTGNVNVSSPPPLLATPFHSSVLRPLAVPLHRPVAFSSLPDYFLDETSNVYIDELQRTWDADYNTGNASWDMFFLPITGQSLQEILQPLHIVHAYQITRPMNAYLDPLHLTHSTGPSPVDPEAYLDHAISAETIQ</sequence>
<organism evidence="1 2">
    <name type="scientific">Ceratopteris richardii</name>
    <name type="common">Triangle waterfern</name>
    <dbReference type="NCBI Taxonomy" id="49495"/>
    <lineage>
        <taxon>Eukaryota</taxon>
        <taxon>Viridiplantae</taxon>
        <taxon>Streptophyta</taxon>
        <taxon>Embryophyta</taxon>
        <taxon>Tracheophyta</taxon>
        <taxon>Polypodiopsida</taxon>
        <taxon>Polypodiidae</taxon>
        <taxon>Polypodiales</taxon>
        <taxon>Pteridineae</taxon>
        <taxon>Pteridaceae</taxon>
        <taxon>Parkerioideae</taxon>
        <taxon>Ceratopteris</taxon>
    </lineage>
</organism>
<dbReference type="OrthoDB" id="413077at2759"/>
<proteinExistence type="predicted"/>
<protein>
    <submittedName>
        <fullName evidence="1">Uncharacterized protein</fullName>
    </submittedName>
</protein>
<accession>A0A8T2QDC9</accession>
<dbReference type="AlphaFoldDB" id="A0A8T2QDC9"/>
<gene>
    <name evidence="1" type="ORF">KP509_36G049300</name>
</gene>
<name>A0A8T2QDC9_CERRI</name>
<keyword evidence="2" id="KW-1185">Reference proteome</keyword>
<evidence type="ECO:0000313" key="2">
    <source>
        <dbReference type="Proteomes" id="UP000825935"/>
    </source>
</evidence>
<comment type="caution">
    <text evidence="1">The sequence shown here is derived from an EMBL/GenBank/DDBJ whole genome shotgun (WGS) entry which is preliminary data.</text>
</comment>
<evidence type="ECO:0000313" key="1">
    <source>
        <dbReference type="EMBL" id="KAH7281473.1"/>
    </source>
</evidence>